<dbReference type="SMART" id="SM00563">
    <property type="entry name" value="PlsC"/>
    <property type="match status" value="1"/>
</dbReference>
<comment type="caution">
    <text evidence="8">The sequence shown here is derived from an EMBL/GenBank/DDBJ whole genome shotgun (WGS) entry which is preliminary data.</text>
</comment>
<feature type="transmembrane region" description="Helical" evidence="6">
    <location>
        <begin position="39"/>
        <end position="59"/>
    </location>
</feature>
<evidence type="ECO:0000256" key="3">
    <source>
        <dbReference type="ARBA" id="ARBA00022679"/>
    </source>
</evidence>
<dbReference type="CDD" id="cd07989">
    <property type="entry name" value="LPLAT_AGPAT-like"/>
    <property type="match status" value="1"/>
</dbReference>
<dbReference type="Pfam" id="PF01553">
    <property type="entry name" value="Acyltransferase"/>
    <property type="match status" value="1"/>
</dbReference>
<keyword evidence="5 8" id="KW-0012">Acyltransferase</keyword>
<feature type="domain" description="Phospholipid/glycerol acyltransferase" evidence="7">
    <location>
        <begin position="111"/>
        <end position="223"/>
    </location>
</feature>
<dbReference type="SUPFAM" id="SSF69593">
    <property type="entry name" value="Glycerol-3-phosphate (1)-acyltransferase"/>
    <property type="match status" value="1"/>
</dbReference>
<dbReference type="GO" id="GO:0006654">
    <property type="term" value="P:phosphatidic acid biosynthetic process"/>
    <property type="evidence" value="ECO:0007669"/>
    <property type="project" value="TreeGrafter"/>
</dbReference>
<protein>
    <submittedName>
        <fullName evidence="8">1-acyl-sn-glycerol-3-phosphate acyltransferase</fullName>
    </submittedName>
</protein>
<dbReference type="Proteomes" id="UP000650628">
    <property type="component" value="Unassembled WGS sequence"/>
</dbReference>
<reference evidence="8 9" key="1">
    <citation type="submission" date="2021-01" db="EMBL/GenBank/DDBJ databases">
        <title>Whole genome shotgun sequence of Planotetraspora mira NBRC 15435.</title>
        <authorList>
            <person name="Komaki H."/>
            <person name="Tamura T."/>
        </authorList>
    </citation>
    <scope>NUCLEOTIDE SEQUENCE [LARGE SCALE GENOMIC DNA]</scope>
    <source>
        <strain evidence="8 9">NBRC 15435</strain>
    </source>
</reference>
<keyword evidence="4" id="KW-0443">Lipid metabolism</keyword>
<proteinExistence type="predicted"/>
<keyword evidence="9" id="KW-1185">Reference proteome</keyword>
<keyword evidence="3" id="KW-0808">Transferase</keyword>
<keyword evidence="6" id="KW-0472">Membrane</keyword>
<dbReference type="PANTHER" id="PTHR10434:SF64">
    <property type="entry name" value="1-ACYL-SN-GLYCEROL-3-PHOSPHATE ACYLTRANSFERASE-RELATED"/>
    <property type="match status" value="1"/>
</dbReference>
<dbReference type="AlphaFoldDB" id="A0A8J3TUK6"/>
<evidence type="ECO:0000256" key="6">
    <source>
        <dbReference type="SAM" id="Phobius"/>
    </source>
</evidence>
<accession>A0A8J3TUK6</accession>
<evidence type="ECO:0000259" key="7">
    <source>
        <dbReference type="SMART" id="SM00563"/>
    </source>
</evidence>
<dbReference type="RefSeq" id="WP_203954704.1">
    <property type="nucleotide sequence ID" value="NZ_BOOO01000020.1"/>
</dbReference>
<keyword evidence="6" id="KW-0812">Transmembrane</keyword>
<evidence type="ECO:0000256" key="2">
    <source>
        <dbReference type="ARBA" id="ARBA00022516"/>
    </source>
</evidence>
<sequence>MSTIIHLPVTTSPWFPVSPCMPSECMEEPLAMAGPLRRAARVLGALAVVVSGVPLAFVARLSSTAQRKRFTMMWSRMLIRALGIKIEARRGFAFVGGSLEARAVPEGEGGTLLVGNHISWLDPIVVAAITPCRLLAKSEIAEWPVIRTLAAGGGALFIDRNRLSALPQAIDDVAAALRDGDTVVAFPEGTTWCGREMGPFRPAVFQAAIDAGVPVRPMALRFRQGEELSTGPSYVGDDSLVASIMRVVAIRDLVAEVTFFPGVQVPRGGDPRRARRTLARIAEAQVRAGVVETHRQPVAA</sequence>
<organism evidence="8 9">
    <name type="scientific">Planotetraspora mira</name>
    <dbReference type="NCBI Taxonomy" id="58121"/>
    <lineage>
        <taxon>Bacteria</taxon>
        <taxon>Bacillati</taxon>
        <taxon>Actinomycetota</taxon>
        <taxon>Actinomycetes</taxon>
        <taxon>Streptosporangiales</taxon>
        <taxon>Streptosporangiaceae</taxon>
        <taxon>Planotetraspora</taxon>
    </lineage>
</organism>
<evidence type="ECO:0000256" key="5">
    <source>
        <dbReference type="ARBA" id="ARBA00023315"/>
    </source>
</evidence>
<evidence type="ECO:0000313" key="9">
    <source>
        <dbReference type="Proteomes" id="UP000650628"/>
    </source>
</evidence>
<name>A0A8J3TUK6_9ACTN</name>
<evidence type="ECO:0000256" key="1">
    <source>
        <dbReference type="ARBA" id="ARBA00005189"/>
    </source>
</evidence>
<dbReference type="EMBL" id="BOOO01000020">
    <property type="protein sequence ID" value="GII30764.1"/>
    <property type="molecule type" value="Genomic_DNA"/>
</dbReference>
<evidence type="ECO:0000256" key="4">
    <source>
        <dbReference type="ARBA" id="ARBA00023098"/>
    </source>
</evidence>
<dbReference type="PANTHER" id="PTHR10434">
    <property type="entry name" value="1-ACYL-SN-GLYCEROL-3-PHOSPHATE ACYLTRANSFERASE"/>
    <property type="match status" value="1"/>
</dbReference>
<dbReference type="InterPro" id="IPR002123">
    <property type="entry name" value="Plipid/glycerol_acylTrfase"/>
</dbReference>
<keyword evidence="6" id="KW-1133">Transmembrane helix</keyword>
<gene>
    <name evidence="8" type="ORF">Pmi06nite_42060</name>
</gene>
<evidence type="ECO:0000313" key="8">
    <source>
        <dbReference type="EMBL" id="GII30764.1"/>
    </source>
</evidence>
<keyword evidence="2" id="KW-0444">Lipid biosynthesis</keyword>
<comment type="pathway">
    <text evidence="1">Lipid metabolism.</text>
</comment>
<dbReference type="GO" id="GO:0003841">
    <property type="term" value="F:1-acylglycerol-3-phosphate O-acyltransferase activity"/>
    <property type="evidence" value="ECO:0007669"/>
    <property type="project" value="TreeGrafter"/>
</dbReference>